<dbReference type="RefSeq" id="WP_057908892.1">
    <property type="nucleotide sequence ID" value="NZ_AYZB01000072.1"/>
</dbReference>
<evidence type="ECO:0000313" key="3">
    <source>
        <dbReference type="Proteomes" id="UP000050823"/>
    </source>
</evidence>
<feature type="transmembrane region" description="Helical" evidence="1">
    <location>
        <begin position="27"/>
        <end position="59"/>
    </location>
</feature>
<feature type="transmembrane region" description="Helical" evidence="1">
    <location>
        <begin position="175"/>
        <end position="199"/>
    </location>
</feature>
<feature type="transmembrane region" description="Helical" evidence="1">
    <location>
        <begin position="130"/>
        <end position="154"/>
    </location>
</feature>
<reference evidence="2 3" key="1">
    <citation type="journal article" date="2015" name="Genome Announc.">
        <title>Expanding the biotechnology potential of lactobacilli through comparative genomics of 213 strains and associated genera.</title>
        <authorList>
            <person name="Sun Z."/>
            <person name="Harris H.M."/>
            <person name="McCann A."/>
            <person name="Guo C."/>
            <person name="Argimon S."/>
            <person name="Zhang W."/>
            <person name="Yang X."/>
            <person name="Jeffery I.B."/>
            <person name="Cooney J.C."/>
            <person name="Kagawa T.F."/>
            <person name="Liu W."/>
            <person name="Song Y."/>
            <person name="Salvetti E."/>
            <person name="Wrobel A."/>
            <person name="Rasinkangas P."/>
            <person name="Parkhill J."/>
            <person name="Rea M.C."/>
            <person name="O'Sullivan O."/>
            <person name="Ritari J."/>
            <person name="Douillard F.P."/>
            <person name="Paul Ross R."/>
            <person name="Yang R."/>
            <person name="Briner A.E."/>
            <person name="Felis G.E."/>
            <person name="de Vos W.M."/>
            <person name="Barrangou R."/>
            <person name="Klaenhammer T.R."/>
            <person name="Caufield P.W."/>
            <person name="Cui Y."/>
            <person name="Zhang H."/>
            <person name="O'Toole P.W."/>
        </authorList>
    </citation>
    <scope>NUCLEOTIDE SEQUENCE [LARGE SCALE GENOMIC DNA]</scope>
    <source>
        <strain evidence="2 3">DSM 20719</strain>
    </source>
</reference>
<keyword evidence="1" id="KW-0472">Membrane</keyword>
<evidence type="ECO:0000256" key="1">
    <source>
        <dbReference type="SAM" id="Phobius"/>
    </source>
</evidence>
<dbReference type="Pfam" id="PF07907">
    <property type="entry name" value="YibE_F"/>
    <property type="match status" value="1"/>
</dbReference>
<protein>
    <submittedName>
        <fullName evidence="2">YibE F-like family protein</fullName>
    </submittedName>
</protein>
<dbReference type="EMBL" id="AYZB01000072">
    <property type="protein sequence ID" value="KRM20534.1"/>
    <property type="molecule type" value="Genomic_DNA"/>
</dbReference>
<keyword evidence="1" id="KW-1133">Transmembrane helix</keyword>
<dbReference type="PANTHER" id="PTHR41771">
    <property type="entry name" value="MEMBRANE PROTEIN-RELATED"/>
    <property type="match status" value="1"/>
</dbReference>
<name>A0AA89KZM0_9LACO</name>
<feature type="transmembrane region" description="Helical" evidence="1">
    <location>
        <begin position="71"/>
        <end position="94"/>
    </location>
</feature>
<organism evidence="2 3">
    <name type="scientific">Latilactobacillus graminis DSM 20719</name>
    <dbReference type="NCBI Taxonomy" id="1423752"/>
    <lineage>
        <taxon>Bacteria</taxon>
        <taxon>Bacillati</taxon>
        <taxon>Bacillota</taxon>
        <taxon>Bacilli</taxon>
        <taxon>Lactobacillales</taxon>
        <taxon>Lactobacillaceae</taxon>
        <taxon>Latilactobacillus</taxon>
    </lineage>
</organism>
<sequence>MMLLTGILLILLVLVCGWQGLTIFFTLSLNFVVIILALVLVAGGFEPLMVSGLLSLILLATSIFMNTKQPLTAKTAFVTSLIVVVVLLVIIVPLSQLAATYGFGAEDAEEIEGFGLAIGLSFQKISMMMIFLGSLGAIAETSIAVASGLVEILEYDAQMAPKQLFKAGIAIGEKIIATAFNTLFFSFFGSFLSLTMWFIQLGYPLSKIVNHKILIGEVLALLIGVIGVIATVPLTSRLLNYFRKPKDE</sequence>
<evidence type="ECO:0000313" key="2">
    <source>
        <dbReference type="EMBL" id="KRM20534.1"/>
    </source>
</evidence>
<feature type="transmembrane region" description="Helical" evidence="1">
    <location>
        <begin position="219"/>
        <end position="239"/>
    </location>
</feature>
<dbReference type="PANTHER" id="PTHR41771:SF1">
    <property type="entry name" value="MEMBRANE PROTEIN"/>
    <property type="match status" value="1"/>
</dbReference>
<dbReference type="InterPro" id="IPR014564">
    <property type="entry name" value="UCP031503_TM"/>
</dbReference>
<keyword evidence="1" id="KW-0812">Transmembrane</keyword>
<proteinExistence type="predicted"/>
<dbReference type="AlphaFoldDB" id="A0AA89KZM0"/>
<accession>A0AA89KZM0</accession>
<comment type="caution">
    <text evidence="2">The sequence shown here is derived from an EMBL/GenBank/DDBJ whole genome shotgun (WGS) entry which is preliminary data.</text>
</comment>
<dbReference type="InterPro" id="IPR012507">
    <property type="entry name" value="YibE_F"/>
</dbReference>
<gene>
    <name evidence="2" type="ORF">FC90_GL000138</name>
</gene>
<dbReference type="Proteomes" id="UP000050823">
    <property type="component" value="Unassembled WGS sequence"/>
</dbReference>
<dbReference type="PIRSF" id="PIRSF031503">
    <property type="entry name" value="UCP031503_mp"/>
    <property type="match status" value="1"/>
</dbReference>